<reference evidence="1" key="1">
    <citation type="submission" date="2022-10" db="EMBL/GenBank/DDBJ databases">
        <title>Genome Sequence of Xylaria curta.</title>
        <authorList>
            <person name="Buettner E."/>
        </authorList>
    </citation>
    <scope>NUCLEOTIDE SEQUENCE</scope>
    <source>
        <strain evidence="1">Babe10</strain>
    </source>
</reference>
<keyword evidence="2" id="KW-1185">Reference proteome</keyword>
<accession>A0ACC1ML15</accession>
<sequence length="480" mass="49788">MQQDSRVQQPDVSALFVSGWNPGHANGASPRGWGKLTDSHLLPQEPDMCWDTTGSTKPLFFDVNSTMKPPVQNKEGAHPGGGMNGRKTSLSQGTPNNYGLSSLPSSTSRPGTRRRETGDTNPFSGGGGGLNSPVSANRPSRDNGSLWLDRKTIDAKDSMFEEPDELGTREISTKPVSVAGVSRTNTATGASAFGAPSPWQTSSSGGLSGLGSFGNFALPGSAIGEKRPGNPRGESRLAHLIPRDTSDGATNKLGDGSTTADSNRSWRPRPRTDTDPFGDEALSGSALHSQPYDTPIKGSAGDFGMSGLHLGGHGDHDPTPLSPSETNPYRSPPGERGEHDDNSDKPHGLTGSGEAPSNYGSGMPRSFPHNAFDGSDRSQTSSVGAKGYPSLGNLSGWPSSSTPDRERAPFAGFGGSLFGQMGDMQSPGLGNLGGVFGPATTTGLSGSGSFSRGSKLGSLFPAAMQAQMHPILWAQLVVTP</sequence>
<name>A0ACC1ML15_9PEZI</name>
<evidence type="ECO:0000313" key="1">
    <source>
        <dbReference type="EMBL" id="KAJ2967321.1"/>
    </source>
</evidence>
<evidence type="ECO:0000313" key="2">
    <source>
        <dbReference type="Proteomes" id="UP001143856"/>
    </source>
</evidence>
<protein>
    <submittedName>
        <fullName evidence="1">Uncharacterized protein</fullName>
    </submittedName>
</protein>
<organism evidence="1 2">
    <name type="scientific">Xylaria curta</name>
    <dbReference type="NCBI Taxonomy" id="42375"/>
    <lineage>
        <taxon>Eukaryota</taxon>
        <taxon>Fungi</taxon>
        <taxon>Dikarya</taxon>
        <taxon>Ascomycota</taxon>
        <taxon>Pezizomycotina</taxon>
        <taxon>Sordariomycetes</taxon>
        <taxon>Xylariomycetidae</taxon>
        <taxon>Xylariales</taxon>
        <taxon>Xylariaceae</taxon>
        <taxon>Xylaria</taxon>
    </lineage>
</organism>
<proteinExistence type="predicted"/>
<dbReference type="Proteomes" id="UP001143856">
    <property type="component" value="Unassembled WGS sequence"/>
</dbReference>
<gene>
    <name evidence="1" type="ORF">NUW58_g10483</name>
</gene>
<comment type="caution">
    <text evidence="1">The sequence shown here is derived from an EMBL/GenBank/DDBJ whole genome shotgun (WGS) entry which is preliminary data.</text>
</comment>
<dbReference type="EMBL" id="JAPDGR010004738">
    <property type="protein sequence ID" value="KAJ2967321.1"/>
    <property type="molecule type" value="Genomic_DNA"/>
</dbReference>